<keyword evidence="3 6" id="KW-0812">Transmembrane</keyword>
<evidence type="ECO:0000313" key="7">
    <source>
        <dbReference type="EMBL" id="KMZ63141.1"/>
    </source>
</evidence>
<feature type="transmembrane region" description="Helical" evidence="6">
    <location>
        <begin position="73"/>
        <end position="92"/>
    </location>
</feature>
<dbReference type="GO" id="GO:0010256">
    <property type="term" value="P:endomembrane system organization"/>
    <property type="evidence" value="ECO:0000318"/>
    <property type="project" value="GO_Central"/>
</dbReference>
<accession>A0A0K9P286</accession>
<reference evidence="8" key="1">
    <citation type="journal article" date="2016" name="Nature">
        <title>The genome of the seagrass Zostera marina reveals angiosperm adaptation to the sea.</title>
        <authorList>
            <person name="Olsen J.L."/>
            <person name="Rouze P."/>
            <person name="Verhelst B."/>
            <person name="Lin Y.-C."/>
            <person name="Bayer T."/>
            <person name="Collen J."/>
            <person name="Dattolo E."/>
            <person name="De Paoli E."/>
            <person name="Dittami S."/>
            <person name="Maumus F."/>
            <person name="Michel G."/>
            <person name="Kersting A."/>
            <person name="Lauritano C."/>
            <person name="Lohaus R."/>
            <person name="Toepel M."/>
            <person name="Tonon T."/>
            <person name="Vanneste K."/>
            <person name="Amirebrahimi M."/>
            <person name="Brakel J."/>
            <person name="Bostroem C."/>
            <person name="Chovatia M."/>
            <person name="Grimwood J."/>
            <person name="Jenkins J.W."/>
            <person name="Jueterbock A."/>
            <person name="Mraz A."/>
            <person name="Stam W.T."/>
            <person name="Tice H."/>
            <person name="Bornberg-Bauer E."/>
            <person name="Green P.J."/>
            <person name="Pearson G.A."/>
            <person name="Procaccini G."/>
            <person name="Duarte C.M."/>
            <person name="Schmutz J."/>
            <person name="Reusch T.B.H."/>
            <person name="Van de Peer Y."/>
        </authorList>
    </citation>
    <scope>NUCLEOTIDE SEQUENCE [LARGE SCALE GENOMIC DNA]</scope>
    <source>
        <strain evidence="8">cv. Finnish</strain>
    </source>
</reference>
<dbReference type="Pfam" id="PF05078">
    <property type="entry name" value="DUF679"/>
    <property type="match status" value="1"/>
</dbReference>
<gene>
    <name evidence="7" type="ORF">ZOSMA_425G00150</name>
</gene>
<dbReference type="OrthoDB" id="525686at2759"/>
<proteinExistence type="inferred from homology"/>
<keyword evidence="4 6" id="KW-1133">Transmembrane helix</keyword>
<dbReference type="PANTHER" id="PTHR31621:SF0">
    <property type="entry name" value="PROTEIN DMP6"/>
    <property type="match status" value="1"/>
</dbReference>
<dbReference type="AlphaFoldDB" id="A0A0K9P286"/>
<evidence type="ECO:0008006" key="9">
    <source>
        <dbReference type="Google" id="ProtNLM"/>
    </source>
</evidence>
<evidence type="ECO:0000256" key="4">
    <source>
        <dbReference type="ARBA" id="ARBA00022989"/>
    </source>
</evidence>
<dbReference type="STRING" id="29655.A0A0K9P286"/>
<dbReference type="PANTHER" id="PTHR31621">
    <property type="entry name" value="PROTEIN DMP3"/>
    <property type="match status" value="1"/>
</dbReference>
<dbReference type="InterPro" id="IPR007770">
    <property type="entry name" value="DMP"/>
</dbReference>
<name>A0A0K9P286_ZOSMR</name>
<evidence type="ECO:0000313" key="8">
    <source>
        <dbReference type="Proteomes" id="UP000036987"/>
    </source>
</evidence>
<dbReference type="GO" id="GO:0005737">
    <property type="term" value="C:cytoplasm"/>
    <property type="evidence" value="ECO:0007669"/>
    <property type="project" value="UniProtKB-ARBA"/>
</dbReference>
<comment type="caution">
    <text evidence="7">The sequence shown here is derived from an EMBL/GenBank/DDBJ whole genome shotgun (WGS) entry which is preliminary data.</text>
</comment>
<feature type="transmembrane region" description="Helical" evidence="6">
    <location>
        <begin position="136"/>
        <end position="155"/>
    </location>
</feature>
<organism evidence="7 8">
    <name type="scientific">Zostera marina</name>
    <name type="common">Eelgrass</name>
    <dbReference type="NCBI Taxonomy" id="29655"/>
    <lineage>
        <taxon>Eukaryota</taxon>
        <taxon>Viridiplantae</taxon>
        <taxon>Streptophyta</taxon>
        <taxon>Embryophyta</taxon>
        <taxon>Tracheophyta</taxon>
        <taxon>Spermatophyta</taxon>
        <taxon>Magnoliopsida</taxon>
        <taxon>Liliopsida</taxon>
        <taxon>Zosteraceae</taxon>
        <taxon>Zostera</taxon>
    </lineage>
</organism>
<feature type="transmembrane region" description="Helical" evidence="6">
    <location>
        <begin position="104"/>
        <end position="124"/>
    </location>
</feature>
<keyword evidence="8" id="KW-1185">Reference proteome</keyword>
<dbReference type="OMA" id="DQNVVGC"/>
<protein>
    <recommendedName>
        <fullName evidence="9">DUF679 domain membrane protein</fullName>
    </recommendedName>
</protein>
<evidence type="ECO:0000256" key="5">
    <source>
        <dbReference type="ARBA" id="ARBA00023136"/>
    </source>
</evidence>
<feature type="transmembrane region" description="Helical" evidence="6">
    <location>
        <begin position="175"/>
        <end position="193"/>
    </location>
</feature>
<comment type="similarity">
    <text evidence="2">Belongs to the plant DMP1 protein family.</text>
</comment>
<sequence length="207" mass="22893">MNTTEIPQLYQIMQVRDPLLPSPKSRLTEQVISRTFKSVAHLANLLPTGTVLAFQLLSPVFTNQGQCDYACRYMTCLLITLCAASCLLLSFTDSFTDEQGVVRYGFATLSGLWVINGDANAAPLPKNRLNGYRIQFIDFLHALMSVMVFAAVAMFDKNVVACFYPVPSTETEEVLTMLPIGIGVFASFMFLVFPTTRHGIGFPVSDK</sequence>
<dbReference type="EMBL" id="LFYR01001270">
    <property type="protein sequence ID" value="KMZ63141.1"/>
    <property type="molecule type" value="Genomic_DNA"/>
</dbReference>
<evidence type="ECO:0000256" key="3">
    <source>
        <dbReference type="ARBA" id="ARBA00022692"/>
    </source>
</evidence>
<comment type="subcellular location">
    <subcellularLocation>
        <location evidence="1">Membrane</location>
        <topology evidence="1">Multi-pass membrane protein</topology>
    </subcellularLocation>
</comment>
<evidence type="ECO:0000256" key="6">
    <source>
        <dbReference type="SAM" id="Phobius"/>
    </source>
</evidence>
<dbReference type="Proteomes" id="UP000036987">
    <property type="component" value="Unassembled WGS sequence"/>
</dbReference>
<evidence type="ECO:0000256" key="1">
    <source>
        <dbReference type="ARBA" id="ARBA00004141"/>
    </source>
</evidence>
<evidence type="ECO:0000256" key="2">
    <source>
        <dbReference type="ARBA" id="ARBA00008707"/>
    </source>
</evidence>
<dbReference type="GO" id="GO:0016020">
    <property type="term" value="C:membrane"/>
    <property type="evidence" value="ECO:0007669"/>
    <property type="project" value="UniProtKB-SubCell"/>
</dbReference>
<keyword evidence="5 6" id="KW-0472">Membrane</keyword>